<keyword evidence="2" id="KW-1185">Reference proteome</keyword>
<name>A0A8T0R3W2_PANVG</name>
<organism evidence="1 2">
    <name type="scientific">Panicum virgatum</name>
    <name type="common">Blackwell switchgrass</name>
    <dbReference type="NCBI Taxonomy" id="38727"/>
    <lineage>
        <taxon>Eukaryota</taxon>
        <taxon>Viridiplantae</taxon>
        <taxon>Streptophyta</taxon>
        <taxon>Embryophyta</taxon>
        <taxon>Tracheophyta</taxon>
        <taxon>Spermatophyta</taxon>
        <taxon>Magnoliopsida</taxon>
        <taxon>Liliopsida</taxon>
        <taxon>Poales</taxon>
        <taxon>Poaceae</taxon>
        <taxon>PACMAD clade</taxon>
        <taxon>Panicoideae</taxon>
        <taxon>Panicodae</taxon>
        <taxon>Paniceae</taxon>
        <taxon>Panicinae</taxon>
        <taxon>Panicum</taxon>
        <taxon>Panicum sect. Hiantes</taxon>
    </lineage>
</organism>
<accession>A0A8T0R3W2</accession>
<dbReference type="Proteomes" id="UP000823388">
    <property type="component" value="Chromosome 6N"/>
</dbReference>
<dbReference type="EMBL" id="CM029048">
    <property type="protein sequence ID" value="KAG2579769.1"/>
    <property type="molecule type" value="Genomic_DNA"/>
</dbReference>
<evidence type="ECO:0000313" key="2">
    <source>
        <dbReference type="Proteomes" id="UP000823388"/>
    </source>
</evidence>
<reference evidence="1" key="1">
    <citation type="submission" date="2020-05" db="EMBL/GenBank/DDBJ databases">
        <title>WGS assembly of Panicum virgatum.</title>
        <authorList>
            <person name="Lovell J.T."/>
            <person name="Jenkins J."/>
            <person name="Shu S."/>
            <person name="Juenger T.E."/>
            <person name="Schmutz J."/>
        </authorList>
    </citation>
    <scope>NUCLEOTIDE SEQUENCE</scope>
    <source>
        <strain evidence="1">AP13</strain>
    </source>
</reference>
<comment type="caution">
    <text evidence="1">The sequence shown here is derived from an EMBL/GenBank/DDBJ whole genome shotgun (WGS) entry which is preliminary data.</text>
</comment>
<dbReference type="EMBL" id="CM029048">
    <property type="protein sequence ID" value="KAG2579768.1"/>
    <property type="molecule type" value="Genomic_DNA"/>
</dbReference>
<gene>
    <name evidence="1" type="ORF">PVAP13_6NG347600</name>
</gene>
<proteinExistence type="predicted"/>
<sequence>MEEALIWRPATCNLCCCPLCGGDGLSPTCYICIYPAFGRLTLNSGHCSIPLMEIPMVSDWHQELISLLWTWQDVPSLGLISHHACDDNFLFPLFPCSSSARLKSKHLLRYVHASQEPFGPSMLGRSKKFS</sequence>
<protein>
    <submittedName>
        <fullName evidence="1">Uncharacterized protein</fullName>
    </submittedName>
</protein>
<evidence type="ECO:0000313" key="1">
    <source>
        <dbReference type="EMBL" id="KAG2579769.1"/>
    </source>
</evidence>
<dbReference type="AlphaFoldDB" id="A0A8T0R3W2"/>